<sequence length="180" mass="19840">MTRNTERTRQVIFEATVRAVVRDGSGVAIGTIARDAGVSKSGLLHHFPTREALFEAVTSDVLDGFRRDVLAHLDLAENRPGKLLRAYVRAVCDDLEREEDQPGWEALALLRSEPGVAALVSRDAVRWETDLAADGLDPDRVVLVQLATDGLAAMPLQSEEIARRYLARMRPMLLSLAEPL</sequence>
<dbReference type="InterPro" id="IPR041479">
    <property type="entry name" value="TetR_CgmR_C"/>
</dbReference>
<dbReference type="RefSeq" id="WP_215789320.1">
    <property type="nucleotide sequence ID" value="NZ_JAHKKG010000006.1"/>
</dbReference>
<evidence type="ECO:0000313" key="6">
    <source>
        <dbReference type="EMBL" id="MBU2666129.1"/>
    </source>
</evidence>
<accession>A0ABS5YRR1</accession>
<dbReference type="InterPro" id="IPR001647">
    <property type="entry name" value="HTH_TetR"/>
</dbReference>
<protein>
    <submittedName>
        <fullName evidence="6">TetR family transcriptional regulator</fullName>
    </submittedName>
</protein>
<comment type="caution">
    <text evidence="6">The sequence shown here is derived from an EMBL/GenBank/DDBJ whole genome shotgun (WGS) entry which is preliminary data.</text>
</comment>
<evidence type="ECO:0000256" key="3">
    <source>
        <dbReference type="ARBA" id="ARBA00023163"/>
    </source>
</evidence>
<keyword evidence="1" id="KW-0805">Transcription regulation</keyword>
<gene>
    <name evidence="6" type="ORF">KOI35_21760</name>
</gene>
<evidence type="ECO:0000256" key="2">
    <source>
        <dbReference type="ARBA" id="ARBA00023125"/>
    </source>
</evidence>
<feature type="DNA-binding region" description="H-T-H motif" evidence="4">
    <location>
        <begin position="28"/>
        <end position="47"/>
    </location>
</feature>
<organism evidence="6 7">
    <name type="scientific">Paractinoplanes bogorensis</name>
    <dbReference type="NCBI Taxonomy" id="1610840"/>
    <lineage>
        <taxon>Bacteria</taxon>
        <taxon>Bacillati</taxon>
        <taxon>Actinomycetota</taxon>
        <taxon>Actinomycetes</taxon>
        <taxon>Micromonosporales</taxon>
        <taxon>Micromonosporaceae</taxon>
        <taxon>Paractinoplanes</taxon>
    </lineage>
</organism>
<keyword evidence="7" id="KW-1185">Reference proteome</keyword>
<name>A0ABS5YRR1_9ACTN</name>
<dbReference type="SUPFAM" id="SSF46689">
    <property type="entry name" value="Homeodomain-like"/>
    <property type="match status" value="1"/>
</dbReference>
<evidence type="ECO:0000313" key="7">
    <source>
        <dbReference type="Proteomes" id="UP001519654"/>
    </source>
</evidence>
<keyword evidence="3" id="KW-0804">Transcription</keyword>
<dbReference type="PANTHER" id="PTHR47506">
    <property type="entry name" value="TRANSCRIPTIONAL REGULATORY PROTEIN"/>
    <property type="match status" value="1"/>
</dbReference>
<proteinExistence type="predicted"/>
<evidence type="ECO:0000256" key="4">
    <source>
        <dbReference type="PROSITE-ProRule" id="PRU00335"/>
    </source>
</evidence>
<evidence type="ECO:0000259" key="5">
    <source>
        <dbReference type="PROSITE" id="PS50977"/>
    </source>
</evidence>
<dbReference type="PROSITE" id="PS50977">
    <property type="entry name" value="HTH_TETR_2"/>
    <property type="match status" value="1"/>
</dbReference>
<dbReference type="Proteomes" id="UP001519654">
    <property type="component" value="Unassembled WGS sequence"/>
</dbReference>
<dbReference type="Pfam" id="PF17937">
    <property type="entry name" value="TetR_C_28"/>
    <property type="match status" value="1"/>
</dbReference>
<dbReference type="InterPro" id="IPR009057">
    <property type="entry name" value="Homeodomain-like_sf"/>
</dbReference>
<keyword evidence="2 4" id="KW-0238">DNA-binding</keyword>
<dbReference type="Pfam" id="PF00440">
    <property type="entry name" value="TetR_N"/>
    <property type="match status" value="1"/>
</dbReference>
<dbReference type="Gene3D" id="1.10.357.10">
    <property type="entry name" value="Tetracycline Repressor, domain 2"/>
    <property type="match status" value="1"/>
</dbReference>
<feature type="domain" description="HTH tetR-type" evidence="5">
    <location>
        <begin position="6"/>
        <end position="65"/>
    </location>
</feature>
<reference evidence="6 7" key="1">
    <citation type="submission" date="2021-06" db="EMBL/GenBank/DDBJ databases">
        <title>Actinoplanes lichenicola sp. nov., and Actinoplanes ovalisporus sp. nov., isolated from lichen in Thailand.</title>
        <authorList>
            <person name="Saeng-In P."/>
            <person name="Kanchanasin P."/>
            <person name="Yuki M."/>
            <person name="Kudo T."/>
            <person name="Ohkuma M."/>
            <person name="Phongsopitanun W."/>
            <person name="Tanasupawat S."/>
        </authorList>
    </citation>
    <scope>NUCLEOTIDE SEQUENCE [LARGE SCALE GENOMIC DNA]</scope>
    <source>
        <strain evidence="6 7">NBRC 110975</strain>
    </source>
</reference>
<dbReference type="PANTHER" id="PTHR47506:SF6">
    <property type="entry name" value="HTH-TYPE TRANSCRIPTIONAL REPRESSOR NEMR"/>
    <property type="match status" value="1"/>
</dbReference>
<evidence type="ECO:0000256" key="1">
    <source>
        <dbReference type="ARBA" id="ARBA00023015"/>
    </source>
</evidence>
<dbReference type="EMBL" id="JAHKKG010000006">
    <property type="protein sequence ID" value="MBU2666129.1"/>
    <property type="molecule type" value="Genomic_DNA"/>
</dbReference>